<reference evidence="3" key="2">
    <citation type="submission" date="2025-08" db="UniProtKB">
        <authorList>
            <consortium name="Ensembl"/>
        </authorList>
    </citation>
    <scope>IDENTIFICATION</scope>
</reference>
<sequence length="251" mass="28986">MSWFMLQNLISFPYLEEYLSSVVHPWWFRKLLILLCSLIIDIYLVGCTCSFGLYVYKKLNKHQETGPDSKIWKKPRKFFAHIIDIYGKIWHGYELTGIEHIPKGPGIIIYHHGVMSIGYVFFVARYFLETGRTCFSLLHHAAYWIPGLQMLYYVLGLKSYKKAEIVEMMKKGRLLGISPGGTREALYSHDYGIMWGKRTGFAQAALEAKVPIIPIFTQNSCEAYRTIGKTSKLKTLVDQEISGNIHFNNIE</sequence>
<reference evidence="3 4" key="1">
    <citation type="journal article" date="2019" name="Proc. Natl. Acad. Sci. U.S.A.">
        <title>Regulatory changes in pterin and carotenoid genes underlie balanced color polymorphisms in the wall lizard.</title>
        <authorList>
            <person name="Andrade P."/>
            <person name="Pinho C."/>
            <person name="Perez I de Lanuza G."/>
            <person name="Afonso S."/>
            <person name="Brejcha J."/>
            <person name="Rubin C.J."/>
            <person name="Wallerman O."/>
            <person name="Pereira P."/>
            <person name="Sabatino S.J."/>
            <person name="Bellati A."/>
            <person name="Pellitteri-Rosa D."/>
            <person name="Bosakova Z."/>
            <person name="Bunikis I."/>
            <person name="Carretero M.A."/>
            <person name="Feiner N."/>
            <person name="Marsik P."/>
            <person name="Pauperio F."/>
            <person name="Salvi D."/>
            <person name="Soler L."/>
            <person name="While G.M."/>
            <person name="Uller T."/>
            <person name="Font E."/>
            <person name="Andersson L."/>
            <person name="Carneiro M."/>
        </authorList>
    </citation>
    <scope>NUCLEOTIDE SEQUENCE</scope>
</reference>
<evidence type="ECO:0000259" key="2">
    <source>
        <dbReference type="Pfam" id="PF01553"/>
    </source>
</evidence>
<dbReference type="Proteomes" id="UP000472272">
    <property type="component" value="Chromosome 7"/>
</dbReference>
<reference evidence="3" key="3">
    <citation type="submission" date="2025-09" db="UniProtKB">
        <authorList>
            <consortium name="Ensembl"/>
        </authorList>
    </citation>
    <scope>IDENTIFICATION</scope>
</reference>
<protein>
    <recommendedName>
        <fullName evidence="2">Phospholipid/glycerol acyltransferase domain-containing protein</fullName>
    </recommendedName>
</protein>
<keyword evidence="1" id="KW-0472">Membrane</keyword>
<dbReference type="Ensembl" id="ENSPMRT00000006798.1">
    <property type="protein sequence ID" value="ENSPMRP00000006377.1"/>
    <property type="gene ID" value="ENSPMRG00000004323.1"/>
</dbReference>
<keyword evidence="4" id="KW-1185">Reference proteome</keyword>
<dbReference type="GeneTree" id="ENSGT00390000011782"/>
<feature type="transmembrane region" description="Helical" evidence="1">
    <location>
        <begin position="107"/>
        <end position="128"/>
    </location>
</feature>
<accession>A0A670I4I7</accession>
<dbReference type="GO" id="GO:0016746">
    <property type="term" value="F:acyltransferase activity"/>
    <property type="evidence" value="ECO:0007669"/>
    <property type="project" value="InterPro"/>
</dbReference>
<evidence type="ECO:0000256" key="1">
    <source>
        <dbReference type="SAM" id="Phobius"/>
    </source>
</evidence>
<organism evidence="3 4">
    <name type="scientific">Podarcis muralis</name>
    <name type="common">Wall lizard</name>
    <name type="synonym">Lacerta muralis</name>
    <dbReference type="NCBI Taxonomy" id="64176"/>
    <lineage>
        <taxon>Eukaryota</taxon>
        <taxon>Metazoa</taxon>
        <taxon>Chordata</taxon>
        <taxon>Craniata</taxon>
        <taxon>Vertebrata</taxon>
        <taxon>Euteleostomi</taxon>
        <taxon>Lepidosauria</taxon>
        <taxon>Squamata</taxon>
        <taxon>Bifurcata</taxon>
        <taxon>Unidentata</taxon>
        <taxon>Episquamata</taxon>
        <taxon>Laterata</taxon>
        <taxon>Lacertibaenia</taxon>
        <taxon>Lacertidae</taxon>
        <taxon>Podarcis</taxon>
    </lineage>
</organism>
<dbReference type="SUPFAM" id="SSF69593">
    <property type="entry name" value="Glycerol-3-phosphate (1)-acyltransferase"/>
    <property type="match status" value="1"/>
</dbReference>
<proteinExistence type="predicted"/>
<feature type="transmembrane region" description="Helical" evidence="1">
    <location>
        <begin position="31"/>
        <end position="56"/>
    </location>
</feature>
<feature type="transmembrane region" description="Helical" evidence="1">
    <location>
        <begin position="140"/>
        <end position="160"/>
    </location>
</feature>
<name>A0A670I4I7_PODMU</name>
<dbReference type="GO" id="GO:0016020">
    <property type="term" value="C:membrane"/>
    <property type="evidence" value="ECO:0007669"/>
    <property type="project" value="TreeGrafter"/>
</dbReference>
<keyword evidence="1" id="KW-1133">Transmembrane helix</keyword>
<dbReference type="CDD" id="cd07987">
    <property type="entry name" value="LPLAT_MGAT-like"/>
    <property type="match status" value="1"/>
</dbReference>
<evidence type="ECO:0000313" key="3">
    <source>
        <dbReference type="Ensembl" id="ENSPMRP00000006377.1"/>
    </source>
</evidence>
<dbReference type="OMA" id="FAHIVHI"/>
<dbReference type="AlphaFoldDB" id="A0A670I4I7"/>
<feature type="domain" description="Phospholipid/glycerol acyltransferase" evidence="2">
    <location>
        <begin position="94"/>
        <end position="216"/>
    </location>
</feature>
<keyword evidence="1" id="KW-0812">Transmembrane</keyword>
<dbReference type="Pfam" id="PF01553">
    <property type="entry name" value="Acyltransferase"/>
    <property type="match status" value="1"/>
</dbReference>
<dbReference type="InterPro" id="IPR002123">
    <property type="entry name" value="Plipid/glycerol_acylTrfase"/>
</dbReference>
<evidence type="ECO:0000313" key="4">
    <source>
        <dbReference type="Proteomes" id="UP000472272"/>
    </source>
</evidence>
<dbReference type="PANTHER" id="PTHR22753:SF23">
    <property type="entry name" value="TRANSMEMBRANE PROTEIN 68"/>
    <property type="match status" value="1"/>
</dbReference>
<dbReference type="PANTHER" id="PTHR22753">
    <property type="entry name" value="TRANSMEMBRANE PROTEIN 68"/>
    <property type="match status" value="1"/>
</dbReference>